<name>A0A9W4XHS1_9PLEO</name>
<dbReference type="OrthoDB" id="3801372at2759"/>
<evidence type="ECO:0000313" key="1">
    <source>
        <dbReference type="EMBL" id="CAI6332419.1"/>
    </source>
</evidence>
<accession>A0A9W4XHS1</accession>
<dbReference type="EMBL" id="CAOQHR010000003">
    <property type="protein sequence ID" value="CAI6332419.1"/>
    <property type="molecule type" value="Genomic_DNA"/>
</dbReference>
<evidence type="ECO:0008006" key="3">
    <source>
        <dbReference type="Google" id="ProtNLM"/>
    </source>
</evidence>
<dbReference type="Proteomes" id="UP001152607">
    <property type="component" value="Unassembled WGS sequence"/>
</dbReference>
<sequence length="276" mass="31796">MILDLPPEMRLRIYEYLLAAIPLSTPPSQFTGLLFSCRQIRHELEYLVVTRMRAHFLDIQQRCAAMDNDIIFAPMTTFNDVYNLKVFRVPCPRLFNRNDPFMALFYLYLGTFTIKLRRAAFENGLDDAVAYLQAPTVYVRKRPPSAKYDPTFPGSVSVETRWHFRYNYNLNRWIGRRGPNENTPAARRIICEWSTEPTVGREGRLCIITARIMDVEGLWKAEVLEGEMEGMLVGVEYSRTVKNGGDRISRLPPALIIGLRDEARDPSSHISGNIDE</sequence>
<reference evidence="1" key="1">
    <citation type="submission" date="2023-01" db="EMBL/GenBank/DDBJ databases">
        <authorList>
            <person name="Van Ghelder C."/>
            <person name="Rancurel C."/>
        </authorList>
    </citation>
    <scope>NUCLEOTIDE SEQUENCE</scope>
    <source>
        <strain evidence="1">CNCM I-4278</strain>
    </source>
</reference>
<proteinExistence type="predicted"/>
<gene>
    <name evidence="1" type="ORF">PDIGIT_LOCUS5442</name>
</gene>
<keyword evidence="2" id="KW-1185">Reference proteome</keyword>
<comment type="caution">
    <text evidence="1">The sequence shown here is derived from an EMBL/GenBank/DDBJ whole genome shotgun (WGS) entry which is preliminary data.</text>
</comment>
<evidence type="ECO:0000313" key="2">
    <source>
        <dbReference type="Proteomes" id="UP001152607"/>
    </source>
</evidence>
<dbReference type="AlphaFoldDB" id="A0A9W4XHS1"/>
<organism evidence="1 2">
    <name type="scientific">Periconia digitata</name>
    <dbReference type="NCBI Taxonomy" id="1303443"/>
    <lineage>
        <taxon>Eukaryota</taxon>
        <taxon>Fungi</taxon>
        <taxon>Dikarya</taxon>
        <taxon>Ascomycota</taxon>
        <taxon>Pezizomycotina</taxon>
        <taxon>Dothideomycetes</taxon>
        <taxon>Pleosporomycetidae</taxon>
        <taxon>Pleosporales</taxon>
        <taxon>Massarineae</taxon>
        <taxon>Periconiaceae</taxon>
        <taxon>Periconia</taxon>
    </lineage>
</organism>
<protein>
    <recommendedName>
        <fullName evidence="3">F-box domain-containing protein</fullName>
    </recommendedName>
</protein>